<dbReference type="KEGG" id="hae:halTADL_1594"/>
<accession>A0A2H4Q1V0</accession>
<feature type="compositionally biased region" description="Basic residues" evidence="1">
    <location>
        <begin position="181"/>
        <end position="197"/>
    </location>
</feature>
<feature type="region of interest" description="Disordered" evidence="1">
    <location>
        <begin position="1"/>
        <end position="36"/>
    </location>
</feature>
<gene>
    <name evidence="2" type="ORF">SAMN05444271_1493</name>
</gene>
<dbReference type="Proteomes" id="UP000198888">
    <property type="component" value="Unassembled WGS sequence"/>
</dbReference>
<dbReference type="AlphaFoldDB" id="A0A1H6Y8K8"/>
<accession>A0A1H6Y8K8</accession>
<feature type="compositionally biased region" description="Basic and acidic residues" evidence="1">
    <location>
        <begin position="218"/>
        <end position="228"/>
    </location>
</feature>
<name>A0A1H6Y8K8_9EURY</name>
<dbReference type="EMBL" id="FNYR01000049">
    <property type="protein sequence ID" value="SEJ33105.1"/>
    <property type="molecule type" value="Genomic_DNA"/>
</dbReference>
<evidence type="ECO:0000313" key="2">
    <source>
        <dbReference type="EMBL" id="SEJ33105.1"/>
    </source>
</evidence>
<keyword evidence="3" id="KW-1185">Reference proteome</keyword>
<protein>
    <submittedName>
        <fullName evidence="2">Uncharacterized protein</fullName>
    </submittedName>
</protein>
<reference evidence="2 3" key="1">
    <citation type="submission" date="2016-10" db="EMBL/GenBank/DDBJ databases">
        <authorList>
            <person name="de Groot N.N."/>
        </authorList>
    </citation>
    <scope>NUCLEOTIDE SEQUENCE [LARGE SCALE GENOMIC DNA]</scope>
    <source>
        <strain evidence="2 3">DSM 22187</strain>
    </source>
</reference>
<sequence>MSLSDRERAGGFQGGHSHVDGVDISSSVGSGGGMTTTPLFTHSELFRAWGQRRSTSRSHHTAPILNGGSRGSSSGRHSSYRYWAWQASPQDKGPASTASPNTVGWDRARLRQARWNLAGKGLPARDKHTAEPTARAVSWRPRASVPTRCRWRAIGGGRAPPVSGRFPCGRSSARDLDARGRSRRRRRGRRRASRIRQRAVDVGPDPLSSSDLAIGCGHSDHTGAVRHR</sequence>
<evidence type="ECO:0000256" key="1">
    <source>
        <dbReference type="SAM" id="MobiDB-lite"/>
    </source>
</evidence>
<feature type="region of interest" description="Disordered" evidence="1">
    <location>
        <begin position="156"/>
        <end position="228"/>
    </location>
</feature>
<feature type="region of interest" description="Disordered" evidence="1">
    <location>
        <begin position="122"/>
        <end position="141"/>
    </location>
</feature>
<evidence type="ECO:0000313" key="3">
    <source>
        <dbReference type="Proteomes" id="UP000198888"/>
    </source>
</evidence>
<organism evidence="2 3">
    <name type="scientific">Halohasta litchfieldiae</name>
    <dbReference type="NCBI Taxonomy" id="1073996"/>
    <lineage>
        <taxon>Archaea</taxon>
        <taxon>Methanobacteriati</taxon>
        <taxon>Methanobacteriota</taxon>
        <taxon>Stenosarchaea group</taxon>
        <taxon>Halobacteria</taxon>
        <taxon>Halobacteriales</taxon>
        <taxon>Haloferacaceae</taxon>
        <taxon>Halohasta</taxon>
    </lineage>
</organism>
<feature type="region of interest" description="Disordered" evidence="1">
    <location>
        <begin position="51"/>
        <end position="75"/>
    </location>
</feature>
<proteinExistence type="predicted"/>